<feature type="non-terminal residue" evidence="1">
    <location>
        <position position="109"/>
    </location>
</feature>
<accession>A0A6G1DGY7</accession>
<dbReference type="Proteomes" id="UP000479710">
    <property type="component" value="Unassembled WGS sequence"/>
</dbReference>
<dbReference type="AlphaFoldDB" id="A0A6G1DGY7"/>
<proteinExistence type="predicted"/>
<gene>
    <name evidence="1" type="ORF">E2562_012275</name>
</gene>
<evidence type="ECO:0000313" key="1">
    <source>
        <dbReference type="EMBL" id="KAF0911767.1"/>
    </source>
</evidence>
<protein>
    <submittedName>
        <fullName evidence="1">Uncharacterized protein</fullName>
    </submittedName>
</protein>
<name>A0A6G1DGY7_9ORYZ</name>
<feature type="non-terminal residue" evidence="1">
    <location>
        <position position="1"/>
    </location>
</feature>
<sequence length="109" mass="12123">NNREISESEHFLSSIGEIHRLRCSSLNSVAPCIMLLASPEICHRINSVHVTWWGTTRGFRSAPSPEQDNLADQALEAADPWNTRSKSSFPTPAADQLFDSQCLESLRAI</sequence>
<reference evidence="1 2" key="1">
    <citation type="submission" date="2019-11" db="EMBL/GenBank/DDBJ databases">
        <title>Whole genome sequence of Oryza granulata.</title>
        <authorList>
            <person name="Li W."/>
        </authorList>
    </citation>
    <scope>NUCLEOTIDE SEQUENCE [LARGE SCALE GENOMIC DNA]</scope>
    <source>
        <strain evidence="2">cv. Menghai</strain>
        <tissue evidence="1">Leaf</tissue>
    </source>
</reference>
<evidence type="ECO:0000313" key="2">
    <source>
        <dbReference type="Proteomes" id="UP000479710"/>
    </source>
</evidence>
<comment type="caution">
    <text evidence="1">The sequence shown here is derived from an EMBL/GenBank/DDBJ whole genome shotgun (WGS) entry which is preliminary data.</text>
</comment>
<organism evidence="1 2">
    <name type="scientific">Oryza meyeriana var. granulata</name>
    <dbReference type="NCBI Taxonomy" id="110450"/>
    <lineage>
        <taxon>Eukaryota</taxon>
        <taxon>Viridiplantae</taxon>
        <taxon>Streptophyta</taxon>
        <taxon>Embryophyta</taxon>
        <taxon>Tracheophyta</taxon>
        <taxon>Spermatophyta</taxon>
        <taxon>Magnoliopsida</taxon>
        <taxon>Liliopsida</taxon>
        <taxon>Poales</taxon>
        <taxon>Poaceae</taxon>
        <taxon>BOP clade</taxon>
        <taxon>Oryzoideae</taxon>
        <taxon>Oryzeae</taxon>
        <taxon>Oryzinae</taxon>
        <taxon>Oryza</taxon>
        <taxon>Oryza meyeriana</taxon>
    </lineage>
</organism>
<dbReference type="EMBL" id="SPHZ02000006">
    <property type="protein sequence ID" value="KAF0911767.1"/>
    <property type="molecule type" value="Genomic_DNA"/>
</dbReference>
<keyword evidence="2" id="KW-1185">Reference proteome</keyword>